<dbReference type="EC" id="3.6.5.2" evidence="10"/>
<evidence type="ECO:0000313" key="41">
    <source>
        <dbReference type="Proteomes" id="UP001187315"/>
    </source>
</evidence>
<dbReference type="SMART" id="SM00175">
    <property type="entry name" value="RAB"/>
    <property type="match status" value="1"/>
</dbReference>
<feature type="domain" description="RING-CH-type" evidence="39">
    <location>
        <begin position="311"/>
        <end position="371"/>
    </location>
</feature>
<evidence type="ECO:0000259" key="39">
    <source>
        <dbReference type="PROSITE" id="PS51292"/>
    </source>
</evidence>
<dbReference type="PROSITE" id="PS51292">
    <property type="entry name" value="ZF_RING_CH"/>
    <property type="match status" value="1"/>
</dbReference>
<dbReference type="Gene3D" id="3.30.40.10">
    <property type="entry name" value="Zinc/RING finger domain, C3HC4 (zinc finger)"/>
    <property type="match status" value="1"/>
</dbReference>
<evidence type="ECO:0000256" key="37">
    <source>
        <dbReference type="SAM" id="Phobius"/>
    </source>
</evidence>
<evidence type="ECO:0000256" key="30">
    <source>
        <dbReference type="ARBA" id="ARBA00023329"/>
    </source>
</evidence>
<evidence type="ECO:0000256" key="21">
    <source>
        <dbReference type="ARBA" id="ARBA00022824"/>
    </source>
</evidence>
<evidence type="ECO:0000256" key="33">
    <source>
        <dbReference type="ARBA" id="ARBA00043183"/>
    </source>
</evidence>
<dbReference type="SUPFAM" id="SSF52540">
    <property type="entry name" value="P-loop containing nucleoside triphosphate hydrolases"/>
    <property type="match status" value="1"/>
</dbReference>
<evidence type="ECO:0000256" key="28">
    <source>
        <dbReference type="ARBA" id="ARBA00023288"/>
    </source>
</evidence>
<dbReference type="PROSITE" id="PS51421">
    <property type="entry name" value="RAS"/>
    <property type="match status" value="1"/>
</dbReference>
<keyword evidence="26 37" id="KW-0472">Membrane</keyword>
<dbReference type="PRINTS" id="PR00449">
    <property type="entry name" value="RASTRNSFRMNG"/>
</dbReference>
<dbReference type="GO" id="GO:0045335">
    <property type="term" value="C:phagocytic vesicle"/>
    <property type="evidence" value="ECO:0007669"/>
    <property type="project" value="UniProtKB-SubCell"/>
</dbReference>
<comment type="catalytic activity">
    <reaction evidence="35">
        <text>GTP + H2O = GDP + phosphate + H(+)</text>
        <dbReference type="Rhea" id="RHEA:19669"/>
        <dbReference type="ChEBI" id="CHEBI:15377"/>
        <dbReference type="ChEBI" id="CHEBI:15378"/>
        <dbReference type="ChEBI" id="CHEBI:37565"/>
        <dbReference type="ChEBI" id="CHEBI:43474"/>
        <dbReference type="ChEBI" id="CHEBI:58189"/>
        <dbReference type="EC" id="3.6.5.2"/>
    </reaction>
    <physiologicalReaction direction="left-to-right" evidence="35">
        <dbReference type="Rhea" id="RHEA:19670"/>
    </physiologicalReaction>
</comment>
<evidence type="ECO:0000256" key="32">
    <source>
        <dbReference type="ARBA" id="ARBA00042437"/>
    </source>
</evidence>
<keyword evidence="28" id="KW-0449">Lipoprotein</keyword>
<evidence type="ECO:0000256" key="18">
    <source>
        <dbReference type="ARBA" id="ARBA00022753"/>
    </source>
</evidence>
<dbReference type="CDD" id="cd16808">
    <property type="entry name" value="RING_CH-C4HC3_MARCH2"/>
    <property type="match status" value="1"/>
</dbReference>
<keyword evidence="13" id="KW-0254">Endocytosis</keyword>
<evidence type="ECO:0000256" key="24">
    <source>
        <dbReference type="ARBA" id="ARBA00022989"/>
    </source>
</evidence>
<proteinExistence type="inferred from homology"/>
<dbReference type="PANTHER" id="PTHR46065">
    <property type="entry name" value="E3 UBIQUITIN-PROTEIN LIGASE MARCH 2/3 FAMILY MEMBER"/>
    <property type="match status" value="1"/>
</dbReference>
<keyword evidence="29" id="KW-0636">Prenylation</keyword>
<dbReference type="GO" id="GO:0008270">
    <property type="term" value="F:zinc ion binding"/>
    <property type="evidence" value="ECO:0007669"/>
    <property type="project" value="UniProtKB-KW"/>
</dbReference>
<evidence type="ECO:0000256" key="36">
    <source>
        <dbReference type="PROSITE-ProRule" id="PRU00175"/>
    </source>
</evidence>
<keyword evidence="21" id="KW-0256">Endoplasmic reticulum</keyword>
<dbReference type="PANTHER" id="PTHR46065:SF4">
    <property type="entry name" value="E3 UBIQUITIN-PROTEIN LIGASE MARCHF2"/>
    <property type="match status" value="1"/>
</dbReference>
<dbReference type="InterPro" id="IPR005225">
    <property type="entry name" value="Small_GTP-bd"/>
</dbReference>
<sequence>MGTRDDEYDYLFKVVLIGDSGVGKSNLLSRFTRNEFNLESKSTIGVEFATRSIQVDGKTIKAQIWDTAGQERYRAITSAYYRGAVGALLVYDIAKHLTYENVERWLKELRDHADNNIVIMLVGNKSDLRHLRAVPTDEARAFAEKNNLSFIETSALDSTNVEEAFKNILTEIYRIVSQKQIADRSAHDESPGNNVVDISVPPTTDGLKGSKFQCCQNLINQHETTKALGPRTPELREQRSLPLPHLYPVHLDGVDMTTGECCHLPGSLCDCTGNAALSKTVEESDNRRAQYVTQVTAKDGRLLSTVIKALGTQSDGPICRICHEGGNSEGLLSPCDCTGTLGTVHKSCLEKWLSSSNTSYCELCHTEFTIERRPRPLTEWLRDPGPRNEKRTLFCDMVCFLFITPLAAISGWLCLRGAQDHLHFNSQLEAVGLIALTIALFTIYVLWTLVSFRYHCQLYSEWRRTNQKVRLLIPDAKGAHSTQHSLLSTKLLKKTSDETIV</sequence>
<evidence type="ECO:0000256" key="7">
    <source>
        <dbReference type="ARBA" id="ARBA00004477"/>
    </source>
</evidence>
<evidence type="ECO:0000256" key="20">
    <source>
        <dbReference type="ARBA" id="ARBA00022786"/>
    </source>
</evidence>
<dbReference type="SMART" id="SM00173">
    <property type="entry name" value="RAS"/>
    <property type="match status" value="1"/>
</dbReference>
<dbReference type="InterPro" id="IPR013083">
    <property type="entry name" value="Znf_RING/FYVE/PHD"/>
</dbReference>
<evidence type="ECO:0000256" key="6">
    <source>
        <dbReference type="ARBA" id="ARBA00004337"/>
    </source>
</evidence>
<dbReference type="GO" id="GO:0055038">
    <property type="term" value="C:recycling endosome membrane"/>
    <property type="evidence" value="ECO:0007669"/>
    <property type="project" value="UniProtKB-SubCell"/>
</dbReference>
<evidence type="ECO:0000256" key="9">
    <source>
        <dbReference type="ARBA" id="ARBA00006270"/>
    </source>
</evidence>
<evidence type="ECO:0000256" key="1">
    <source>
        <dbReference type="ARBA" id="ARBA00000900"/>
    </source>
</evidence>
<keyword evidence="14" id="KW-0808">Transferase</keyword>
<evidence type="ECO:0000256" key="27">
    <source>
        <dbReference type="ARBA" id="ARBA00023228"/>
    </source>
</evidence>
<evidence type="ECO:0000256" key="11">
    <source>
        <dbReference type="ARBA" id="ARBA00012483"/>
    </source>
</evidence>
<keyword evidence="41" id="KW-1185">Reference proteome</keyword>
<evidence type="ECO:0000259" key="38">
    <source>
        <dbReference type="PROSITE" id="PS50089"/>
    </source>
</evidence>
<keyword evidence="20" id="KW-0833">Ubl conjugation pathway</keyword>
<dbReference type="FunFam" id="3.30.40.10:FF:000119">
    <property type="entry name" value="E3 ubiquitin-protein ligase MARCH2"/>
    <property type="match status" value="1"/>
</dbReference>
<dbReference type="GO" id="GO:0006897">
    <property type="term" value="P:endocytosis"/>
    <property type="evidence" value="ECO:0007669"/>
    <property type="project" value="UniProtKB-KW"/>
</dbReference>
<dbReference type="AlphaFoldDB" id="A0AA88T9K8"/>
<comment type="pathway">
    <text evidence="8">Protein modification; protein ubiquitination.</text>
</comment>
<feature type="transmembrane region" description="Helical" evidence="37">
    <location>
        <begin position="393"/>
        <end position="413"/>
    </location>
</feature>
<keyword evidence="22" id="KW-0862">Zinc</keyword>
<keyword evidence="24 37" id="KW-1133">Transmembrane helix</keyword>
<evidence type="ECO:0000256" key="29">
    <source>
        <dbReference type="ARBA" id="ARBA00023289"/>
    </source>
</evidence>
<evidence type="ECO:0000256" key="19">
    <source>
        <dbReference type="ARBA" id="ARBA00022771"/>
    </source>
</evidence>
<organism evidence="40 41">
    <name type="scientific">Tachysurus vachellii</name>
    <name type="common">Darkbarbel catfish</name>
    <name type="synonym">Pelteobagrus vachellii</name>
    <dbReference type="NCBI Taxonomy" id="175792"/>
    <lineage>
        <taxon>Eukaryota</taxon>
        <taxon>Metazoa</taxon>
        <taxon>Chordata</taxon>
        <taxon>Craniata</taxon>
        <taxon>Vertebrata</taxon>
        <taxon>Euteleostomi</taxon>
        <taxon>Actinopterygii</taxon>
        <taxon>Neopterygii</taxon>
        <taxon>Teleostei</taxon>
        <taxon>Ostariophysi</taxon>
        <taxon>Siluriformes</taxon>
        <taxon>Bagridae</taxon>
        <taxon>Tachysurus</taxon>
    </lineage>
</organism>
<evidence type="ECO:0000256" key="35">
    <source>
        <dbReference type="ARBA" id="ARBA00047660"/>
    </source>
</evidence>
<keyword evidence="23" id="KW-0813">Transport</keyword>
<dbReference type="InterPro" id="IPR027417">
    <property type="entry name" value="P-loop_NTPase"/>
</dbReference>
<dbReference type="GO" id="GO:0016567">
    <property type="term" value="P:protein ubiquitination"/>
    <property type="evidence" value="ECO:0007669"/>
    <property type="project" value="TreeGrafter"/>
</dbReference>
<feature type="domain" description="RING-type" evidence="38">
    <location>
        <begin position="319"/>
        <end position="365"/>
    </location>
</feature>
<dbReference type="InterPro" id="IPR001806">
    <property type="entry name" value="Small_GTPase"/>
</dbReference>
<dbReference type="PROSITE" id="PS51419">
    <property type="entry name" value="RAB"/>
    <property type="match status" value="1"/>
</dbReference>
<evidence type="ECO:0000256" key="15">
    <source>
        <dbReference type="ARBA" id="ARBA00022692"/>
    </source>
</evidence>
<dbReference type="SMART" id="SM00174">
    <property type="entry name" value="RHO"/>
    <property type="match status" value="1"/>
</dbReference>
<evidence type="ECO:0000256" key="10">
    <source>
        <dbReference type="ARBA" id="ARBA00011984"/>
    </source>
</evidence>
<keyword evidence="19 36" id="KW-0863">Zinc-finger</keyword>
<dbReference type="PROSITE" id="PS51420">
    <property type="entry name" value="RHO"/>
    <property type="match status" value="1"/>
</dbReference>
<dbReference type="GO" id="GO:0005765">
    <property type="term" value="C:lysosomal membrane"/>
    <property type="evidence" value="ECO:0007669"/>
    <property type="project" value="UniProtKB-SubCell"/>
</dbReference>
<dbReference type="GO" id="GO:0061630">
    <property type="term" value="F:ubiquitin protein ligase activity"/>
    <property type="evidence" value="ECO:0007669"/>
    <property type="project" value="UniProtKB-EC"/>
</dbReference>
<dbReference type="NCBIfam" id="TIGR00231">
    <property type="entry name" value="small_GTP"/>
    <property type="match status" value="1"/>
</dbReference>
<dbReference type="Pfam" id="PF00071">
    <property type="entry name" value="Ras"/>
    <property type="match status" value="1"/>
</dbReference>
<dbReference type="InterPro" id="IPR001841">
    <property type="entry name" value="Znf_RING"/>
</dbReference>
<keyword evidence="15 37" id="KW-0812">Transmembrane</keyword>
<comment type="subcellular location">
    <subcellularLocation>
        <location evidence="4">Cytoplasmic vesicle membrane</location>
    </subcellularLocation>
    <subcellularLocation>
        <location evidence="5">Cytoplasmic vesicle</location>
        <location evidence="5">Phagosome</location>
    </subcellularLocation>
    <subcellularLocation>
        <location evidence="7">Endoplasmic reticulum membrane</location>
        <topology evidence="7">Multi-pass membrane protein</topology>
    </subcellularLocation>
    <subcellularLocation>
        <location evidence="6">Endosome membrane</location>
        <topology evidence="6">Multi-pass membrane protein</topology>
    </subcellularLocation>
    <subcellularLocation>
        <location evidence="3">Lysosome membrane</location>
        <topology evidence="3">Multi-pass membrane protein</topology>
    </subcellularLocation>
    <subcellularLocation>
        <location evidence="2">Recycling endosome membrane</location>
        <topology evidence="2">Lipid-anchor</topology>
    </subcellularLocation>
</comment>
<comment type="catalytic activity">
    <reaction evidence="1">
        <text>S-ubiquitinyl-[E2 ubiquitin-conjugating enzyme]-L-cysteine + [acceptor protein]-L-lysine = [E2 ubiquitin-conjugating enzyme]-L-cysteine + N(6)-ubiquitinyl-[acceptor protein]-L-lysine.</text>
        <dbReference type="EC" id="2.3.2.27"/>
    </reaction>
</comment>
<name>A0AA88T9K8_TACVA</name>
<evidence type="ECO:0000313" key="40">
    <source>
        <dbReference type="EMBL" id="KAK2869103.1"/>
    </source>
</evidence>
<dbReference type="EC" id="2.3.2.27" evidence="11"/>
<evidence type="ECO:0000256" key="31">
    <source>
        <dbReference type="ARBA" id="ARBA00040156"/>
    </source>
</evidence>
<accession>A0AA88T9K8</accession>
<keyword evidence="30" id="KW-0968">Cytoplasmic vesicle</keyword>
<dbReference type="EMBL" id="JAVHJS010000001">
    <property type="protein sequence ID" value="KAK2869103.1"/>
    <property type="molecule type" value="Genomic_DNA"/>
</dbReference>
<dbReference type="SMART" id="SM00176">
    <property type="entry name" value="RAN"/>
    <property type="match status" value="1"/>
</dbReference>
<comment type="similarity">
    <text evidence="9">Belongs to the small GTPase superfamily. Rab family.</text>
</comment>
<gene>
    <name evidence="40" type="ORF">Q7C36_000974</name>
</gene>
<keyword evidence="18" id="KW-0967">Endosome</keyword>
<dbReference type="FunFam" id="3.40.50.300:FF:000085">
    <property type="entry name" value="Putative ras-related protein rab-11a"/>
    <property type="match status" value="1"/>
</dbReference>
<evidence type="ECO:0000256" key="14">
    <source>
        <dbReference type="ARBA" id="ARBA00022679"/>
    </source>
</evidence>
<keyword evidence="16" id="KW-0479">Metal-binding</keyword>
<keyword evidence="25" id="KW-0342">GTP-binding</keyword>
<dbReference type="Gene3D" id="3.40.50.300">
    <property type="entry name" value="P-loop containing nucleotide triphosphate hydrolases"/>
    <property type="match status" value="1"/>
</dbReference>
<evidence type="ECO:0000256" key="4">
    <source>
        <dbReference type="ARBA" id="ARBA00004156"/>
    </source>
</evidence>
<evidence type="ECO:0000256" key="25">
    <source>
        <dbReference type="ARBA" id="ARBA00023134"/>
    </source>
</evidence>
<dbReference type="GO" id="GO:0015031">
    <property type="term" value="P:protein transport"/>
    <property type="evidence" value="ECO:0007669"/>
    <property type="project" value="UniProtKB-KW"/>
</dbReference>
<reference evidence="40" key="1">
    <citation type="submission" date="2023-08" db="EMBL/GenBank/DDBJ databases">
        <title>Pelteobagrus vachellii genome.</title>
        <authorList>
            <person name="Liu H."/>
        </authorList>
    </citation>
    <scope>NUCLEOTIDE SEQUENCE</scope>
    <source>
        <strain evidence="40">PRFRI_2022a</strain>
        <tissue evidence="40">Muscle</tissue>
    </source>
</reference>
<dbReference type="Proteomes" id="UP001187315">
    <property type="component" value="Unassembled WGS sequence"/>
</dbReference>
<evidence type="ECO:0000256" key="13">
    <source>
        <dbReference type="ARBA" id="ARBA00022583"/>
    </source>
</evidence>
<keyword evidence="23" id="KW-0653">Protein transport</keyword>
<evidence type="ECO:0000256" key="17">
    <source>
        <dbReference type="ARBA" id="ARBA00022741"/>
    </source>
</evidence>
<dbReference type="GO" id="GO:0005525">
    <property type="term" value="F:GTP binding"/>
    <property type="evidence" value="ECO:0007669"/>
    <property type="project" value="UniProtKB-KW"/>
</dbReference>
<evidence type="ECO:0000256" key="22">
    <source>
        <dbReference type="ARBA" id="ARBA00022833"/>
    </source>
</evidence>
<keyword evidence="27" id="KW-0458">Lysosome</keyword>
<dbReference type="SUPFAM" id="SSF57850">
    <property type="entry name" value="RING/U-box"/>
    <property type="match status" value="1"/>
</dbReference>
<dbReference type="SMART" id="SM00744">
    <property type="entry name" value="RINGv"/>
    <property type="match status" value="1"/>
</dbReference>
<dbReference type="InterPro" id="IPR011016">
    <property type="entry name" value="Znf_RING-CH"/>
</dbReference>
<evidence type="ECO:0000256" key="3">
    <source>
        <dbReference type="ARBA" id="ARBA00004155"/>
    </source>
</evidence>
<dbReference type="PROSITE" id="PS50089">
    <property type="entry name" value="ZF_RING_2"/>
    <property type="match status" value="1"/>
</dbReference>
<comment type="caution">
    <text evidence="40">The sequence shown here is derived from an EMBL/GenBank/DDBJ whole genome shotgun (WGS) entry which is preliminary data.</text>
</comment>
<feature type="transmembrane region" description="Helical" evidence="37">
    <location>
        <begin position="433"/>
        <end position="454"/>
    </location>
</feature>
<dbReference type="CDD" id="cd01868">
    <property type="entry name" value="Rab11_like"/>
    <property type="match status" value="1"/>
</dbReference>
<evidence type="ECO:0000256" key="8">
    <source>
        <dbReference type="ARBA" id="ARBA00004906"/>
    </source>
</evidence>
<evidence type="ECO:0000256" key="2">
    <source>
        <dbReference type="ARBA" id="ARBA00004139"/>
    </source>
</evidence>
<evidence type="ECO:0000256" key="16">
    <source>
        <dbReference type="ARBA" id="ARBA00022723"/>
    </source>
</evidence>
<dbReference type="Pfam" id="PF12906">
    <property type="entry name" value="RINGv"/>
    <property type="match status" value="1"/>
</dbReference>
<keyword evidence="12" id="KW-0488">Methylation</keyword>
<evidence type="ECO:0000256" key="23">
    <source>
        <dbReference type="ARBA" id="ARBA00022927"/>
    </source>
</evidence>
<evidence type="ECO:0000256" key="26">
    <source>
        <dbReference type="ARBA" id="ARBA00023136"/>
    </source>
</evidence>
<dbReference type="GO" id="GO:0005789">
    <property type="term" value="C:endoplasmic reticulum membrane"/>
    <property type="evidence" value="ECO:0007669"/>
    <property type="project" value="UniProtKB-SubCell"/>
</dbReference>
<evidence type="ECO:0000256" key="34">
    <source>
        <dbReference type="ARBA" id="ARBA00043232"/>
    </source>
</evidence>
<evidence type="ECO:0000256" key="5">
    <source>
        <dbReference type="ARBA" id="ARBA00004262"/>
    </source>
</evidence>
<protein>
    <recommendedName>
        <fullName evidence="31">E3 ubiquitin-protein ligase MARCHF2</fullName>
        <ecNumber evidence="11">2.3.2.27</ecNumber>
        <ecNumber evidence="10">3.6.5.2</ecNumber>
    </recommendedName>
    <alternativeName>
        <fullName evidence="33">Membrane-associated RING finger protein 2</fullName>
    </alternativeName>
    <alternativeName>
        <fullName evidence="32">Membrane-associated RING-CH protein II</fullName>
    </alternativeName>
    <alternativeName>
        <fullName evidence="34">RING-type E3 ubiquitin transferase MARCHF2</fullName>
    </alternativeName>
</protein>
<dbReference type="GO" id="GO:0003925">
    <property type="term" value="F:G protein activity"/>
    <property type="evidence" value="ECO:0007669"/>
    <property type="project" value="UniProtKB-EC"/>
</dbReference>
<evidence type="ECO:0000256" key="12">
    <source>
        <dbReference type="ARBA" id="ARBA00022481"/>
    </source>
</evidence>
<keyword evidence="17" id="KW-0547">Nucleotide-binding</keyword>